<dbReference type="PANTHER" id="PTHR38121">
    <property type="entry name" value="GH16 DOMAIN-CONTAINING PROTEIN"/>
    <property type="match status" value="1"/>
</dbReference>
<dbReference type="Gene3D" id="2.60.120.200">
    <property type="match status" value="1"/>
</dbReference>
<dbReference type="CDD" id="cd00413">
    <property type="entry name" value="Glyco_hydrolase_16"/>
    <property type="match status" value="1"/>
</dbReference>
<reference evidence="2 3" key="1">
    <citation type="submission" date="2015-12" db="EMBL/GenBank/DDBJ databases">
        <title>Draft genome sequence of Moniliophthora roreri, the causal agent of frosty pod rot of cacao.</title>
        <authorList>
            <person name="Aime M.C."/>
            <person name="Diaz-Valderrama J.R."/>
            <person name="Kijpornyongpan T."/>
            <person name="Phillips-Mora W."/>
        </authorList>
    </citation>
    <scope>NUCLEOTIDE SEQUENCE [LARGE SCALE GENOMIC DNA]</scope>
    <source>
        <strain evidence="2 3">MCA 2952</strain>
    </source>
</reference>
<gene>
    <name evidence="2" type="ORF">WG66_19440</name>
</gene>
<comment type="caution">
    <text evidence="2">The sequence shown here is derived from an EMBL/GenBank/DDBJ whole genome shotgun (WGS) entry which is preliminary data.</text>
</comment>
<organism evidence="2 3">
    <name type="scientific">Moniliophthora roreri</name>
    <name type="common">Frosty pod rot fungus</name>
    <name type="synonym">Monilia roreri</name>
    <dbReference type="NCBI Taxonomy" id="221103"/>
    <lineage>
        <taxon>Eukaryota</taxon>
        <taxon>Fungi</taxon>
        <taxon>Dikarya</taxon>
        <taxon>Basidiomycota</taxon>
        <taxon>Agaricomycotina</taxon>
        <taxon>Agaricomycetes</taxon>
        <taxon>Agaricomycetidae</taxon>
        <taxon>Agaricales</taxon>
        <taxon>Marasmiineae</taxon>
        <taxon>Marasmiaceae</taxon>
        <taxon>Moniliophthora</taxon>
    </lineage>
</organism>
<feature type="signal peptide" evidence="1">
    <location>
        <begin position="1"/>
        <end position="22"/>
    </location>
</feature>
<evidence type="ECO:0000313" key="2">
    <source>
        <dbReference type="EMBL" id="KTB27935.1"/>
    </source>
</evidence>
<protein>
    <submittedName>
        <fullName evidence="2">Uncharacterized protein</fullName>
    </submittedName>
</protein>
<name>A0A0W0EV42_MONRR</name>
<dbReference type="AlphaFoldDB" id="A0A0W0EV42"/>
<evidence type="ECO:0000256" key="1">
    <source>
        <dbReference type="SAM" id="SignalP"/>
    </source>
</evidence>
<keyword evidence="1" id="KW-0732">Signal</keyword>
<feature type="chain" id="PRO_5006901174" evidence="1">
    <location>
        <begin position="23"/>
        <end position="218"/>
    </location>
</feature>
<dbReference type="EMBL" id="LATX01002510">
    <property type="protein sequence ID" value="KTB27935.1"/>
    <property type="molecule type" value="Genomic_DNA"/>
</dbReference>
<dbReference type="SUPFAM" id="SSF49899">
    <property type="entry name" value="Concanavalin A-like lectins/glucanases"/>
    <property type="match status" value="1"/>
</dbReference>
<proteinExistence type="predicted"/>
<evidence type="ECO:0000313" key="3">
    <source>
        <dbReference type="Proteomes" id="UP000054988"/>
    </source>
</evidence>
<dbReference type="eggNOG" id="ENOG502QU2I">
    <property type="taxonomic scope" value="Eukaryota"/>
</dbReference>
<accession>A0A0W0EV42</accession>
<dbReference type="PANTHER" id="PTHR38121:SF2">
    <property type="entry name" value="ACYLTRANSFERASE 3 DOMAIN-CONTAINING PROTEIN"/>
    <property type="match status" value="1"/>
</dbReference>
<dbReference type="InterPro" id="IPR013320">
    <property type="entry name" value="ConA-like_dom_sf"/>
</dbReference>
<dbReference type="Proteomes" id="UP000054988">
    <property type="component" value="Unassembled WGS sequence"/>
</dbReference>
<sequence>MRAVYLFKSFSAIVVLTSTVVAQNCKCGYRDSNGNLWREAIVSTFTQPAGALAAVNADWIISTDNQPQPSPATASIQYVTANVFQFNDALGLKASQYDNSGSVKCAEIFTKDVVISGADFTTFGTHRFDWLPSKTTYSYAGSGLTSSRTITKNVPTTPSESILNVWSNGDPGFSKGPPQADAIATVQWVHLYFNSTTLSESAFNSACVAAGRPAVCNV</sequence>